<dbReference type="AlphaFoldDB" id="A0A1I1YJY7"/>
<feature type="domain" description="DUF4224" evidence="1">
    <location>
        <begin position="15"/>
        <end position="53"/>
    </location>
</feature>
<gene>
    <name evidence="2" type="ORF">SAMN04489710_11849</name>
</gene>
<keyword evidence="3" id="KW-1185">Reference proteome</keyword>
<organism evidence="2 3">
    <name type="scientific">Paracidovorax konjaci</name>
    <dbReference type="NCBI Taxonomy" id="32040"/>
    <lineage>
        <taxon>Bacteria</taxon>
        <taxon>Pseudomonadati</taxon>
        <taxon>Pseudomonadota</taxon>
        <taxon>Betaproteobacteria</taxon>
        <taxon>Burkholderiales</taxon>
        <taxon>Comamonadaceae</taxon>
        <taxon>Paracidovorax</taxon>
    </lineage>
</organism>
<dbReference type="InterPro" id="IPR025319">
    <property type="entry name" value="DUF4224"/>
</dbReference>
<evidence type="ECO:0000259" key="1">
    <source>
        <dbReference type="Pfam" id="PF13986"/>
    </source>
</evidence>
<dbReference type="Proteomes" id="UP000199517">
    <property type="component" value="Unassembled WGS sequence"/>
</dbReference>
<accession>A0A1I1YJY7</accession>
<protein>
    <recommendedName>
        <fullName evidence="1">DUF4224 domain-containing protein</fullName>
    </recommendedName>
</protein>
<sequence length="74" mass="8353">MKPDPLSTELLQPKELADLTGTANLDQQERILTQDGIPYRRRGNRILVSRYHAREWLSGRVVTPARGVNLGLVT</sequence>
<evidence type="ECO:0000313" key="2">
    <source>
        <dbReference type="EMBL" id="SFE19699.1"/>
    </source>
</evidence>
<dbReference type="OrthoDB" id="8912556at2"/>
<dbReference type="EMBL" id="FOMQ01000018">
    <property type="protein sequence ID" value="SFE19699.1"/>
    <property type="molecule type" value="Genomic_DNA"/>
</dbReference>
<dbReference type="RefSeq" id="WP_092956718.1">
    <property type="nucleotide sequence ID" value="NZ_FOMQ01000018.1"/>
</dbReference>
<proteinExistence type="predicted"/>
<reference evidence="3" key="1">
    <citation type="submission" date="2016-10" db="EMBL/GenBank/DDBJ databases">
        <authorList>
            <person name="Varghese N."/>
            <person name="Submissions S."/>
        </authorList>
    </citation>
    <scope>NUCLEOTIDE SEQUENCE [LARGE SCALE GENOMIC DNA]</scope>
    <source>
        <strain evidence="3">DSM 7481</strain>
    </source>
</reference>
<name>A0A1I1YJY7_9BURK</name>
<evidence type="ECO:0000313" key="3">
    <source>
        <dbReference type="Proteomes" id="UP000199517"/>
    </source>
</evidence>
<dbReference type="STRING" id="32040.SAMN04489710_11849"/>
<dbReference type="Pfam" id="PF13986">
    <property type="entry name" value="DUF4224"/>
    <property type="match status" value="1"/>
</dbReference>